<name>A0A2A2M4B2_9BILA</name>
<dbReference type="EMBL" id="LIAE01005682">
    <property type="protein sequence ID" value="PAV93145.1"/>
    <property type="molecule type" value="Genomic_DNA"/>
</dbReference>
<protein>
    <submittedName>
        <fullName evidence="1">Uncharacterized protein</fullName>
    </submittedName>
</protein>
<reference evidence="1" key="1">
    <citation type="journal article" date="2017" name="Curr. Biol.">
        <title>Genome architecture and evolution of a unichromosomal asexual nematode.</title>
        <authorList>
            <person name="Fradin H."/>
            <person name="Zegar C."/>
            <person name="Gutwein M."/>
            <person name="Lucas J."/>
            <person name="Kovtun M."/>
            <person name="Corcoran D."/>
            <person name="Baugh L.R."/>
            <person name="Kiontke K."/>
            <person name="Gunsalus K."/>
            <person name="Fitch D.H."/>
            <person name="Piano F."/>
        </authorList>
    </citation>
    <scope>NUCLEOTIDE SEQUENCE [LARGE SCALE GENOMIC DNA]</scope>
    <source>
        <strain evidence="1">PF1309</strain>
    </source>
</reference>
<proteinExistence type="predicted"/>
<dbReference type="Proteomes" id="UP000218231">
    <property type="component" value="Unassembled WGS sequence"/>
</dbReference>
<accession>A0A2A2M4B2</accession>
<organism evidence="1 2">
    <name type="scientific">Diploscapter pachys</name>
    <dbReference type="NCBI Taxonomy" id="2018661"/>
    <lineage>
        <taxon>Eukaryota</taxon>
        <taxon>Metazoa</taxon>
        <taxon>Ecdysozoa</taxon>
        <taxon>Nematoda</taxon>
        <taxon>Chromadorea</taxon>
        <taxon>Rhabditida</taxon>
        <taxon>Rhabditina</taxon>
        <taxon>Rhabditomorpha</taxon>
        <taxon>Rhabditoidea</taxon>
        <taxon>Rhabditidae</taxon>
        <taxon>Diploscapter</taxon>
    </lineage>
</organism>
<evidence type="ECO:0000313" key="2">
    <source>
        <dbReference type="Proteomes" id="UP000218231"/>
    </source>
</evidence>
<sequence>MVIADMDEQLGAGMRGDPGGERVRLPFLPDADPFLLGEFGGGGIVMRFVGDERVAQPLRRAAQPAEGGFAQVKAIVVREIRKAGFAQEGRIEFRRRIRLRVGERLHRQRRIALGMQGGEYCRREAAMLRAFVAFVDDDDRCLARGLDDRLNRVGGVLGGRAMGGAIIVAAGGDQVFAAEQAERLRVGVAGQWMGGIDAGERFEPDIGERSCLRRRGFVGW</sequence>
<comment type="caution">
    <text evidence="1">The sequence shown here is derived from an EMBL/GenBank/DDBJ whole genome shotgun (WGS) entry which is preliminary data.</text>
</comment>
<dbReference type="AlphaFoldDB" id="A0A2A2M4B2"/>
<gene>
    <name evidence="1" type="ORF">WR25_23040</name>
</gene>
<evidence type="ECO:0000313" key="1">
    <source>
        <dbReference type="EMBL" id="PAV93145.1"/>
    </source>
</evidence>
<keyword evidence="2" id="KW-1185">Reference proteome</keyword>